<dbReference type="GO" id="GO:0016491">
    <property type="term" value="F:oxidoreductase activity"/>
    <property type="evidence" value="ECO:0007669"/>
    <property type="project" value="UniProtKB-KW"/>
</dbReference>
<dbReference type="PANTHER" id="PTHR43364:SF6">
    <property type="entry name" value="OXIDOREDUCTASE-RELATED"/>
    <property type="match status" value="1"/>
</dbReference>
<dbReference type="PANTHER" id="PTHR43364">
    <property type="entry name" value="NADH-SPECIFIC METHYLGLYOXAL REDUCTASE-RELATED"/>
    <property type="match status" value="1"/>
</dbReference>
<evidence type="ECO:0000259" key="2">
    <source>
        <dbReference type="Pfam" id="PF00248"/>
    </source>
</evidence>
<accession>A0A9X1LAR7</accession>
<dbReference type="CDD" id="cd19081">
    <property type="entry name" value="AKR_AKR9C1"/>
    <property type="match status" value="1"/>
</dbReference>
<dbReference type="SUPFAM" id="SSF51430">
    <property type="entry name" value="NAD(P)-linked oxidoreductase"/>
    <property type="match status" value="1"/>
</dbReference>
<evidence type="ECO:0000256" key="1">
    <source>
        <dbReference type="ARBA" id="ARBA00023002"/>
    </source>
</evidence>
<sequence>MEQRQLGRTGIAVPPIVFGGNVFGWTLDRQASFRILDKLLDMGLTCIDTADVYSAWVPGNQGGESETIIGEWMAARGNRAQVTILTKVGMQMGPRDAQGNGPKHAVGLSRRWIMQSVEDSLRRLRTDVIDLYQAHKDDPETPLEETLGAFAELMKAGKVRAIGASNYSAQRLKAALDTSARLGLPRYETLQPHYNLMEREGFEAELGPLCAGEGLGVINYYALASGFLTGKYRSEADFGKSARGAGMAKYLTSRGQAVLGTLDAIAGEVSATPAQVALAWLLAKPVVTAPIASATNEAQIEDLVKAAALKLPAEAVARLDKASS</sequence>
<dbReference type="FunFam" id="3.20.20.100:FF:000004">
    <property type="entry name" value="Oxidoreductase, aldo/keto reductase"/>
    <property type="match status" value="1"/>
</dbReference>
<evidence type="ECO:0000313" key="3">
    <source>
        <dbReference type="EMBL" id="MCB4822460.1"/>
    </source>
</evidence>
<comment type="caution">
    <text evidence="3">The sequence shown here is derived from an EMBL/GenBank/DDBJ whole genome shotgun (WGS) entry which is preliminary data.</text>
</comment>
<evidence type="ECO:0000313" key="4">
    <source>
        <dbReference type="Proteomes" id="UP001139311"/>
    </source>
</evidence>
<name>A0A9X1LAR7_9PROT</name>
<dbReference type="Gene3D" id="3.20.20.100">
    <property type="entry name" value="NADP-dependent oxidoreductase domain"/>
    <property type="match status" value="1"/>
</dbReference>
<protein>
    <submittedName>
        <fullName evidence="3">Aldo/keto reductase</fullName>
    </submittedName>
</protein>
<dbReference type="Proteomes" id="UP001139311">
    <property type="component" value="Unassembled WGS sequence"/>
</dbReference>
<keyword evidence="4" id="KW-1185">Reference proteome</keyword>
<dbReference type="EMBL" id="JAJAQI010000016">
    <property type="protein sequence ID" value="MCB4822460.1"/>
    <property type="molecule type" value="Genomic_DNA"/>
</dbReference>
<dbReference type="InterPro" id="IPR036812">
    <property type="entry name" value="NAD(P)_OxRdtase_dom_sf"/>
</dbReference>
<dbReference type="InterPro" id="IPR020471">
    <property type="entry name" value="AKR"/>
</dbReference>
<dbReference type="PRINTS" id="PR00069">
    <property type="entry name" value="ALDKETRDTASE"/>
</dbReference>
<dbReference type="InterPro" id="IPR050523">
    <property type="entry name" value="AKR_Detox_Biosynth"/>
</dbReference>
<reference evidence="3" key="1">
    <citation type="submission" date="2021-10" db="EMBL/GenBank/DDBJ databases">
        <title>Roseicella aerolatum sp. nov., isolated from aerosols of e-waste dismantling site.</title>
        <authorList>
            <person name="Qin T."/>
        </authorList>
    </citation>
    <scope>NUCLEOTIDE SEQUENCE</scope>
    <source>
        <strain evidence="3">GB24</strain>
    </source>
</reference>
<dbReference type="InterPro" id="IPR023210">
    <property type="entry name" value="NADP_OxRdtase_dom"/>
</dbReference>
<feature type="domain" description="NADP-dependent oxidoreductase" evidence="2">
    <location>
        <begin position="15"/>
        <end position="322"/>
    </location>
</feature>
<dbReference type="AlphaFoldDB" id="A0A9X1LAR7"/>
<dbReference type="GO" id="GO:0005829">
    <property type="term" value="C:cytosol"/>
    <property type="evidence" value="ECO:0007669"/>
    <property type="project" value="UniProtKB-ARBA"/>
</dbReference>
<keyword evidence="1" id="KW-0560">Oxidoreductase</keyword>
<dbReference type="RefSeq" id="WP_226608511.1">
    <property type="nucleotide sequence ID" value="NZ_JAJAQI010000016.1"/>
</dbReference>
<proteinExistence type="predicted"/>
<gene>
    <name evidence="3" type="ORF">LHA35_12005</name>
</gene>
<dbReference type="Pfam" id="PF00248">
    <property type="entry name" value="Aldo_ket_red"/>
    <property type="match status" value="1"/>
</dbReference>
<organism evidence="3 4">
    <name type="scientific">Roseicella aerolata</name>
    <dbReference type="NCBI Taxonomy" id="2883479"/>
    <lineage>
        <taxon>Bacteria</taxon>
        <taxon>Pseudomonadati</taxon>
        <taxon>Pseudomonadota</taxon>
        <taxon>Alphaproteobacteria</taxon>
        <taxon>Acetobacterales</taxon>
        <taxon>Roseomonadaceae</taxon>
        <taxon>Roseicella</taxon>
    </lineage>
</organism>